<gene>
    <name evidence="1" type="ORF">M9458_025514</name>
</gene>
<dbReference type="EMBL" id="JAMKFB020000012">
    <property type="protein sequence ID" value="KAL0180072.1"/>
    <property type="molecule type" value="Genomic_DNA"/>
</dbReference>
<accession>A0ABD0Q268</accession>
<name>A0ABD0Q268_CIRMR</name>
<dbReference type="SUPFAM" id="SSF50729">
    <property type="entry name" value="PH domain-like"/>
    <property type="match status" value="1"/>
</dbReference>
<evidence type="ECO:0000313" key="1">
    <source>
        <dbReference type="EMBL" id="KAL0180072.1"/>
    </source>
</evidence>
<protein>
    <submittedName>
        <fullName evidence="1">Uncharacterized protein</fullName>
    </submittedName>
</protein>
<comment type="caution">
    <text evidence="1">The sequence shown here is derived from an EMBL/GenBank/DDBJ whole genome shotgun (WGS) entry which is preliminary data.</text>
</comment>
<dbReference type="Proteomes" id="UP001529510">
    <property type="component" value="Unassembled WGS sequence"/>
</dbReference>
<evidence type="ECO:0000313" key="2">
    <source>
        <dbReference type="Proteomes" id="UP001529510"/>
    </source>
</evidence>
<sequence length="208" mass="23563">MSKDVDLQTTEEVRGPFCHGTELIPWYVLSIQPDIHQFLLQGATVIHYDPETHLTARCLLRLQPDNCFLTWAKPQSSCGPGGKARGFMGHPPFPDHLPLSQPVHCGLSDGLLDLNVVKAVFMGHPGVDVNYVCLQHKLCNMNPGENGVTLLYGLHTTDNRLLHFVAPKHTARMLHEGLQELLTAIRKIRKFPDQRLQWLRKQYVSLYQ</sequence>
<dbReference type="AlphaFoldDB" id="A0ABD0Q268"/>
<organism evidence="1 2">
    <name type="scientific">Cirrhinus mrigala</name>
    <name type="common">Mrigala</name>
    <dbReference type="NCBI Taxonomy" id="683832"/>
    <lineage>
        <taxon>Eukaryota</taxon>
        <taxon>Metazoa</taxon>
        <taxon>Chordata</taxon>
        <taxon>Craniata</taxon>
        <taxon>Vertebrata</taxon>
        <taxon>Euteleostomi</taxon>
        <taxon>Actinopterygii</taxon>
        <taxon>Neopterygii</taxon>
        <taxon>Teleostei</taxon>
        <taxon>Ostariophysi</taxon>
        <taxon>Cypriniformes</taxon>
        <taxon>Cyprinidae</taxon>
        <taxon>Labeoninae</taxon>
        <taxon>Labeonini</taxon>
        <taxon>Cirrhinus</taxon>
    </lineage>
</organism>
<reference evidence="1 2" key="1">
    <citation type="submission" date="2024-05" db="EMBL/GenBank/DDBJ databases">
        <title>Genome sequencing and assembly of Indian major carp, Cirrhinus mrigala (Hamilton, 1822).</title>
        <authorList>
            <person name="Mohindra V."/>
            <person name="Chowdhury L.M."/>
            <person name="Lal K."/>
            <person name="Jena J.K."/>
        </authorList>
    </citation>
    <scope>NUCLEOTIDE SEQUENCE [LARGE SCALE GENOMIC DNA]</scope>
    <source>
        <strain evidence="1">CM1030</strain>
        <tissue evidence="1">Blood</tissue>
    </source>
</reference>
<feature type="non-terminal residue" evidence="1">
    <location>
        <position position="208"/>
    </location>
</feature>
<proteinExistence type="predicted"/>
<keyword evidence="2" id="KW-1185">Reference proteome</keyword>